<keyword evidence="1" id="KW-0808">Transferase</keyword>
<dbReference type="InterPro" id="IPR036890">
    <property type="entry name" value="HATPase_C_sf"/>
</dbReference>
<evidence type="ECO:0000313" key="6">
    <source>
        <dbReference type="EMBL" id="GGM37861.1"/>
    </source>
</evidence>
<evidence type="ECO:0000259" key="5">
    <source>
        <dbReference type="SMART" id="SM00387"/>
    </source>
</evidence>
<evidence type="ECO:0000256" key="3">
    <source>
        <dbReference type="ARBA" id="ARBA00023012"/>
    </source>
</evidence>
<dbReference type="AlphaFoldDB" id="A0A917TU86"/>
<dbReference type="RefSeq" id="WP_190251804.1">
    <property type="nucleotide sequence ID" value="NZ_BMPI01000021.1"/>
</dbReference>
<name>A0A917TU86_9ACTN</name>
<feature type="domain" description="Histidine kinase/HSP90-like ATPase" evidence="5">
    <location>
        <begin position="652"/>
        <end position="743"/>
    </location>
</feature>
<feature type="transmembrane region" description="Helical" evidence="4">
    <location>
        <begin position="319"/>
        <end position="337"/>
    </location>
</feature>
<dbReference type="InterPro" id="IPR050482">
    <property type="entry name" value="Sensor_HK_TwoCompSys"/>
</dbReference>
<feature type="transmembrane region" description="Helical" evidence="4">
    <location>
        <begin position="222"/>
        <end position="242"/>
    </location>
</feature>
<dbReference type="PANTHER" id="PTHR24421">
    <property type="entry name" value="NITRATE/NITRITE SENSOR PROTEIN NARX-RELATED"/>
    <property type="match status" value="1"/>
</dbReference>
<dbReference type="Gene3D" id="3.30.565.10">
    <property type="entry name" value="Histidine kinase-like ATPase, C-terminal domain"/>
    <property type="match status" value="1"/>
</dbReference>
<evidence type="ECO:0000256" key="4">
    <source>
        <dbReference type="SAM" id="Phobius"/>
    </source>
</evidence>
<dbReference type="PANTHER" id="PTHR24421:SF61">
    <property type="entry name" value="OXYGEN SENSOR HISTIDINE KINASE NREB"/>
    <property type="match status" value="1"/>
</dbReference>
<evidence type="ECO:0000256" key="1">
    <source>
        <dbReference type="ARBA" id="ARBA00022679"/>
    </source>
</evidence>
<dbReference type="Proteomes" id="UP000642070">
    <property type="component" value="Unassembled WGS sequence"/>
</dbReference>
<keyword evidence="2" id="KW-0418">Kinase</keyword>
<reference evidence="6" key="1">
    <citation type="journal article" date="2014" name="Int. J. Syst. Evol. Microbiol.">
        <title>Complete genome sequence of Corynebacterium casei LMG S-19264T (=DSM 44701T), isolated from a smear-ripened cheese.</title>
        <authorList>
            <consortium name="US DOE Joint Genome Institute (JGI-PGF)"/>
            <person name="Walter F."/>
            <person name="Albersmeier A."/>
            <person name="Kalinowski J."/>
            <person name="Ruckert C."/>
        </authorList>
    </citation>
    <scope>NUCLEOTIDE SEQUENCE</scope>
    <source>
        <strain evidence="6">JCM 19831</strain>
    </source>
</reference>
<keyword evidence="3" id="KW-0902">Two-component regulatory system</keyword>
<keyword evidence="4" id="KW-0812">Transmembrane</keyword>
<evidence type="ECO:0000256" key="2">
    <source>
        <dbReference type="ARBA" id="ARBA00022777"/>
    </source>
</evidence>
<dbReference type="Pfam" id="PF02518">
    <property type="entry name" value="HATPase_c"/>
    <property type="match status" value="1"/>
</dbReference>
<keyword evidence="4" id="KW-0472">Membrane</keyword>
<dbReference type="EMBL" id="BMPI01000021">
    <property type="protein sequence ID" value="GGM37861.1"/>
    <property type="molecule type" value="Genomic_DNA"/>
</dbReference>
<feature type="transmembrane region" description="Helical" evidence="4">
    <location>
        <begin position="123"/>
        <end position="142"/>
    </location>
</feature>
<evidence type="ECO:0000313" key="7">
    <source>
        <dbReference type="Proteomes" id="UP000642070"/>
    </source>
</evidence>
<dbReference type="GO" id="GO:0046983">
    <property type="term" value="F:protein dimerization activity"/>
    <property type="evidence" value="ECO:0007669"/>
    <property type="project" value="InterPro"/>
</dbReference>
<dbReference type="GO" id="GO:0000155">
    <property type="term" value="F:phosphorelay sensor kinase activity"/>
    <property type="evidence" value="ECO:0007669"/>
    <property type="project" value="InterPro"/>
</dbReference>
<comment type="caution">
    <text evidence="6">The sequence shown here is derived from an EMBL/GenBank/DDBJ whole genome shotgun (WGS) entry which is preliminary data.</text>
</comment>
<feature type="transmembrane region" description="Helical" evidence="4">
    <location>
        <begin position="12"/>
        <end position="31"/>
    </location>
</feature>
<organism evidence="6 7">
    <name type="scientific">Dactylosporangium sucinum</name>
    <dbReference type="NCBI Taxonomy" id="1424081"/>
    <lineage>
        <taxon>Bacteria</taxon>
        <taxon>Bacillati</taxon>
        <taxon>Actinomycetota</taxon>
        <taxon>Actinomycetes</taxon>
        <taxon>Micromonosporales</taxon>
        <taxon>Micromonosporaceae</taxon>
        <taxon>Dactylosporangium</taxon>
    </lineage>
</organism>
<feature type="transmembrane region" description="Helical" evidence="4">
    <location>
        <begin position="287"/>
        <end position="307"/>
    </location>
</feature>
<sequence length="748" mass="76826">MSAPVRRSRRSPAVVAIVIAVLGVVGVAVRLDATGDGTILPLGWSALRPEAVVVVVPDPGGTPLRTGDLVTSIGGHRLADGLGTLQRPEPGAAIPYDVARDGSAQAPVVRVERPAIRALAGQAWGNLVFVLALAVLAAACYVRRPEEPSTGPLLVLGAGLLGSTAVVVAGLPALALATGGPVFWLFQLNAVGVYSVAWGGLLAFSLTVVGGHPWGGRRAVRIAYAGPLAVMLAWTAIAGLLAPNQLRWLALVHSGQTAVAAVALLVSTVSGVVAYRAVPDPLMRSRLRWLGGGGAAAALLSILGWHLPQLVTGDQLLPWGDLGLAGLPFVAAIGVALRRQYLFDIERLANRSLVYAATVAVLVAGYAIVVALLVSGLHLSDTVAAALAAAAAAVALAPLRTAAQRAVDRLMYGDRHDPAGALDRLGARLGSAMLPADVLPAVVQTVARSLRVPYAAIDLADGAGGFQPAAEYGVPTEPVHVEPLHYQRRSVGRLRVSARGRDDPLDAADVALLGSLARQAGVAVQAVRLHDDLVRSRADVVASREDERRRLRRDLHDGLGPTLAAIGLKAELAARDVPAGSAAHALLAEISAEATASVTDVRRLVEALRPPALDELGLVGAVRSRADALGGAVAIEVRGEEDGAAAAPLPAAVETAAYRIAVEAMTNVARHSGATSCTVLIARRPDSVEVTVADDGRGLDPARPDGVGLRSMRERAAEVGGEWSIGSTAGGGTLVHAHLPLPPGGRTR</sequence>
<accession>A0A917TU86</accession>
<gene>
    <name evidence="6" type="ORF">GCM10007977_044200</name>
</gene>
<dbReference type="Pfam" id="PF07730">
    <property type="entry name" value="HisKA_3"/>
    <property type="match status" value="1"/>
</dbReference>
<dbReference type="CDD" id="cd16917">
    <property type="entry name" value="HATPase_UhpB-NarQ-NarX-like"/>
    <property type="match status" value="1"/>
</dbReference>
<dbReference type="Gene3D" id="3.30.450.40">
    <property type="match status" value="1"/>
</dbReference>
<dbReference type="GO" id="GO:0016020">
    <property type="term" value="C:membrane"/>
    <property type="evidence" value="ECO:0007669"/>
    <property type="project" value="InterPro"/>
</dbReference>
<dbReference type="SUPFAM" id="SSF55781">
    <property type="entry name" value="GAF domain-like"/>
    <property type="match status" value="1"/>
</dbReference>
<dbReference type="InterPro" id="IPR011712">
    <property type="entry name" value="Sig_transdc_His_kin_sub3_dim/P"/>
</dbReference>
<feature type="transmembrane region" description="Helical" evidence="4">
    <location>
        <begin position="154"/>
        <end position="177"/>
    </location>
</feature>
<dbReference type="Gene3D" id="1.20.5.1930">
    <property type="match status" value="1"/>
</dbReference>
<feature type="transmembrane region" description="Helical" evidence="4">
    <location>
        <begin position="383"/>
        <end position="403"/>
    </location>
</feature>
<feature type="transmembrane region" description="Helical" evidence="4">
    <location>
        <begin position="183"/>
        <end position="210"/>
    </location>
</feature>
<dbReference type="SUPFAM" id="SSF55874">
    <property type="entry name" value="ATPase domain of HSP90 chaperone/DNA topoisomerase II/histidine kinase"/>
    <property type="match status" value="1"/>
</dbReference>
<proteinExistence type="predicted"/>
<dbReference type="InterPro" id="IPR003594">
    <property type="entry name" value="HATPase_dom"/>
</dbReference>
<dbReference type="InterPro" id="IPR029016">
    <property type="entry name" value="GAF-like_dom_sf"/>
</dbReference>
<keyword evidence="7" id="KW-1185">Reference proteome</keyword>
<protein>
    <recommendedName>
        <fullName evidence="5">Histidine kinase/HSP90-like ATPase domain-containing protein</fullName>
    </recommendedName>
</protein>
<dbReference type="SMART" id="SM00387">
    <property type="entry name" value="HATPase_c"/>
    <property type="match status" value="1"/>
</dbReference>
<reference evidence="6" key="2">
    <citation type="submission" date="2020-09" db="EMBL/GenBank/DDBJ databases">
        <authorList>
            <person name="Sun Q."/>
            <person name="Ohkuma M."/>
        </authorList>
    </citation>
    <scope>NUCLEOTIDE SEQUENCE</scope>
    <source>
        <strain evidence="6">JCM 19831</strain>
    </source>
</reference>
<keyword evidence="4" id="KW-1133">Transmembrane helix</keyword>
<feature type="transmembrane region" description="Helical" evidence="4">
    <location>
        <begin position="248"/>
        <end position="275"/>
    </location>
</feature>
<feature type="transmembrane region" description="Helical" evidence="4">
    <location>
        <begin position="353"/>
        <end position="377"/>
    </location>
</feature>